<organism evidence="1 2">
    <name type="scientific">Biomphalaria glabrata</name>
    <name type="common">Bloodfluke planorb</name>
    <name type="synonym">Freshwater snail</name>
    <dbReference type="NCBI Taxonomy" id="6526"/>
    <lineage>
        <taxon>Eukaryota</taxon>
        <taxon>Metazoa</taxon>
        <taxon>Spiralia</taxon>
        <taxon>Lophotrochozoa</taxon>
        <taxon>Mollusca</taxon>
        <taxon>Gastropoda</taxon>
        <taxon>Heterobranchia</taxon>
        <taxon>Euthyneura</taxon>
        <taxon>Panpulmonata</taxon>
        <taxon>Hygrophila</taxon>
        <taxon>Lymnaeoidea</taxon>
        <taxon>Planorbidae</taxon>
        <taxon>Biomphalaria</taxon>
    </lineage>
</organism>
<accession>A0A2C9M6X5</accession>
<gene>
    <name evidence="1" type="primary">106065637</name>
</gene>
<dbReference type="AlphaFoldDB" id="A0A2C9M6X5"/>
<evidence type="ECO:0000313" key="2">
    <source>
        <dbReference type="Proteomes" id="UP000076420"/>
    </source>
</evidence>
<name>A0A2C9M6X5_BIOGL</name>
<dbReference type="KEGG" id="bgt:106065637"/>
<evidence type="ECO:0000313" key="1">
    <source>
        <dbReference type="EnsemblMetazoa" id="BGLB039265-PA"/>
    </source>
</evidence>
<dbReference type="InterPro" id="IPR009003">
    <property type="entry name" value="Peptidase_S1_PA"/>
</dbReference>
<evidence type="ECO:0008006" key="3">
    <source>
        <dbReference type="Google" id="ProtNLM"/>
    </source>
</evidence>
<reference evidence="1" key="1">
    <citation type="submission" date="2020-05" db="UniProtKB">
        <authorList>
            <consortium name="EnsemblMetazoa"/>
        </authorList>
    </citation>
    <scope>IDENTIFICATION</scope>
    <source>
        <strain evidence="1">BB02</strain>
    </source>
</reference>
<protein>
    <recommendedName>
        <fullName evidence="3">Peptidase S1 domain-containing protein</fullName>
    </recommendedName>
</protein>
<dbReference type="VEuPathDB" id="VectorBase:BGLAX_045151"/>
<dbReference type="EnsemblMetazoa" id="BGLB039265-RA">
    <property type="protein sequence ID" value="BGLB039265-PA"/>
    <property type="gene ID" value="BGLB039265"/>
</dbReference>
<dbReference type="InterPro" id="IPR043504">
    <property type="entry name" value="Peptidase_S1_PA_chymotrypsin"/>
</dbReference>
<dbReference type="Proteomes" id="UP000076420">
    <property type="component" value="Unassembled WGS sequence"/>
</dbReference>
<dbReference type="Gene3D" id="2.40.10.10">
    <property type="entry name" value="Trypsin-like serine proteases"/>
    <property type="match status" value="1"/>
</dbReference>
<proteinExistence type="predicted"/>
<dbReference type="SUPFAM" id="SSF50494">
    <property type="entry name" value="Trypsin-like serine proteases"/>
    <property type="match status" value="1"/>
</dbReference>
<sequence>MAEIALPQEVSVTDCPEYACTYDSAKMAGRVNFNDCFGVGYGSRTKGDYSYTGTPYKLVVQNLTTAPCCDVLMDAVTRHVQLDGTYPNTMVNSDSDVLCLGSDDSSCGGDFGTPIYCRSFDTDELILVAALTSTPCTSGDPILANDLTNGDIAAFFG</sequence>
<dbReference type="VEuPathDB" id="VectorBase:BGLB039265"/>